<dbReference type="Gene3D" id="3.20.20.120">
    <property type="entry name" value="Enolase-like C-terminal domain"/>
    <property type="match status" value="1"/>
</dbReference>
<name>A0ABS9E0D7_9PROT</name>
<dbReference type="SFLD" id="SFLDS00001">
    <property type="entry name" value="Enolase"/>
    <property type="match status" value="1"/>
</dbReference>
<accession>A0ABS9E0D7</accession>
<organism evidence="5 6">
    <name type="scientific">Acidiphilium iwatense</name>
    <dbReference type="NCBI Taxonomy" id="768198"/>
    <lineage>
        <taxon>Bacteria</taxon>
        <taxon>Pseudomonadati</taxon>
        <taxon>Pseudomonadota</taxon>
        <taxon>Alphaproteobacteria</taxon>
        <taxon>Acetobacterales</taxon>
        <taxon>Acidocellaceae</taxon>
        <taxon>Acidiphilium</taxon>
    </lineage>
</organism>
<dbReference type="InterPro" id="IPR046945">
    <property type="entry name" value="RHMD-like"/>
</dbReference>
<dbReference type="EMBL" id="JAKGBZ010000050">
    <property type="protein sequence ID" value="MCF3948403.1"/>
    <property type="molecule type" value="Genomic_DNA"/>
</dbReference>
<dbReference type="SUPFAM" id="SSF51604">
    <property type="entry name" value="Enolase C-terminal domain-like"/>
    <property type="match status" value="1"/>
</dbReference>
<dbReference type="Gene3D" id="3.30.390.10">
    <property type="entry name" value="Enolase-like, N-terminal domain"/>
    <property type="match status" value="1"/>
</dbReference>
<dbReference type="PANTHER" id="PTHR13794:SF58">
    <property type="entry name" value="MITOCHONDRIAL ENOLASE SUPERFAMILY MEMBER 1"/>
    <property type="match status" value="1"/>
</dbReference>
<dbReference type="CDD" id="cd03316">
    <property type="entry name" value="MR_like"/>
    <property type="match status" value="1"/>
</dbReference>
<dbReference type="SMART" id="SM00922">
    <property type="entry name" value="MR_MLE"/>
    <property type="match status" value="1"/>
</dbReference>
<dbReference type="InterPro" id="IPR029017">
    <property type="entry name" value="Enolase-like_N"/>
</dbReference>
<evidence type="ECO:0000256" key="3">
    <source>
        <dbReference type="ARBA" id="ARBA00022842"/>
    </source>
</evidence>
<dbReference type="PROSITE" id="PS00909">
    <property type="entry name" value="MR_MLE_2"/>
    <property type="match status" value="1"/>
</dbReference>
<evidence type="ECO:0000313" key="6">
    <source>
        <dbReference type="Proteomes" id="UP001521209"/>
    </source>
</evidence>
<evidence type="ECO:0000256" key="1">
    <source>
        <dbReference type="ARBA" id="ARBA00001946"/>
    </source>
</evidence>
<dbReference type="Pfam" id="PF13378">
    <property type="entry name" value="MR_MLE_C"/>
    <property type="match status" value="1"/>
</dbReference>
<evidence type="ECO:0000259" key="4">
    <source>
        <dbReference type="SMART" id="SM00922"/>
    </source>
</evidence>
<dbReference type="PANTHER" id="PTHR13794">
    <property type="entry name" value="ENOLASE SUPERFAMILY, MANDELATE RACEMASE"/>
    <property type="match status" value="1"/>
</dbReference>
<keyword evidence="2" id="KW-0479">Metal-binding</keyword>
<dbReference type="InterPro" id="IPR013342">
    <property type="entry name" value="Mandelate_racemase_C"/>
</dbReference>
<protein>
    <submittedName>
        <fullName evidence="5">Mandelate racemase/muconate lactonizing enzyme family protein</fullName>
    </submittedName>
</protein>
<dbReference type="InterPro" id="IPR036849">
    <property type="entry name" value="Enolase-like_C_sf"/>
</dbReference>
<dbReference type="SUPFAM" id="SSF54826">
    <property type="entry name" value="Enolase N-terminal domain-like"/>
    <property type="match status" value="1"/>
</dbReference>
<sequence>MSGAVLRRLEAYVFRYPVATPVQTSFSVMHDRPAVFIRLEDADGCQGWGEAWCNFPSVGAEHRARLVTNVLGPMVIGHILDDPTELFNYLTQMTAVLALQAGEYGPLAQAIAAIDLAAWDIAAKRAGEPLWRLLGGTSPEIGVYASGINPTQPERTASIKLAEGHRAFKLKIGFGTERDKQNLAAVRAVVGDAHLAADANQVWSLRDARAILAQIEPFHLAWLEEPLRRDRPWHEWLELANAGAPPLAAGENLAGEAEFSAALAAGVLAVVQPDIAKWGGFSGCLPLARSIQRAGKRFCPHFLGGGIGLVASAHLLAAAGGNGLLEIDANENPLRDLIAGSQMMVTEGRVSLSDSPGLGIEPDFARIKAYRVTNINL</sequence>
<dbReference type="InterPro" id="IPR029065">
    <property type="entry name" value="Enolase_C-like"/>
</dbReference>
<feature type="domain" description="Mandelate racemase/muconate lactonizing enzyme C-terminal" evidence="4">
    <location>
        <begin position="153"/>
        <end position="246"/>
    </location>
</feature>
<evidence type="ECO:0000313" key="5">
    <source>
        <dbReference type="EMBL" id="MCF3948403.1"/>
    </source>
</evidence>
<gene>
    <name evidence="5" type="ORF">L2A60_17160</name>
</gene>
<dbReference type="InterPro" id="IPR013341">
    <property type="entry name" value="Mandelate_racemase_N_dom"/>
</dbReference>
<dbReference type="RefSeq" id="WP_235705686.1">
    <property type="nucleotide sequence ID" value="NZ_JAKGBZ010000050.1"/>
</dbReference>
<comment type="caution">
    <text evidence="5">The sequence shown here is derived from an EMBL/GenBank/DDBJ whole genome shotgun (WGS) entry which is preliminary data.</text>
</comment>
<proteinExistence type="predicted"/>
<dbReference type="SFLD" id="SFLDG00179">
    <property type="entry name" value="mandelate_racemase"/>
    <property type="match status" value="1"/>
</dbReference>
<evidence type="ECO:0000256" key="2">
    <source>
        <dbReference type="ARBA" id="ARBA00022723"/>
    </source>
</evidence>
<dbReference type="Pfam" id="PF02746">
    <property type="entry name" value="MR_MLE_N"/>
    <property type="match status" value="1"/>
</dbReference>
<comment type="cofactor">
    <cofactor evidence="1">
        <name>Mg(2+)</name>
        <dbReference type="ChEBI" id="CHEBI:18420"/>
    </cofactor>
</comment>
<keyword evidence="6" id="KW-1185">Reference proteome</keyword>
<keyword evidence="3" id="KW-0460">Magnesium</keyword>
<reference evidence="5 6" key="1">
    <citation type="submission" date="2022-01" db="EMBL/GenBank/DDBJ databases">
        <authorList>
            <person name="Won M."/>
            <person name="Kim S.-J."/>
            <person name="Kwon S.-W."/>
        </authorList>
    </citation>
    <scope>NUCLEOTIDE SEQUENCE [LARGE SCALE GENOMIC DNA]</scope>
    <source>
        <strain evidence="5 6">KCTC 23505</strain>
    </source>
</reference>
<dbReference type="Proteomes" id="UP001521209">
    <property type="component" value="Unassembled WGS sequence"/>
</dbReference>
<dbReference type="PROSITE" id="PS00908">
    <property type="entry name" value="MR_MLE_1"/>
    <property type="match status" value="1"/>
</dbReference>
<dbReference type="InterPro" id="IPR018110">
    <property type="entry name" value="Mandel_Rmase/mucon_lact_enz_CS"/>
</dbReference>